<dbReference type="InterPro" id="IPR047022">
    <property type="entry name" value="Rabphilin_Doc2_C2A"/>
</dbReference>
<feature type="region of interest" description="Disordered" evidence="4">
    <location>
        <begin position="74"/>
        <end position="98"/>
    </location>
</feature>
<evidence type="ECO:0000313" key="7">
    <source>
        <dbReference type="Proteomes" id="UP001488805"/>
    </source>
</evidence>
<accession>A0AAW1FJ80</accession>
<dbReference type="SMART" id="SM00239">
    <property type="entry name" value="C2"/>
    <property type="match status" value="2"/>
</dbReference>
<name>A0AAW1FJ80_ZOAVI</name>
<dbReference type="Pfam" id="PF00168">
    <property type="entry name" value="C2"/>
    <property type="match status" value="2"/>
</dbReference>
<dbReference type="GO" id="GO:0061669">
    <property type="term" value="P:spontaneous neurotransmitter secretion"/>
    <property type="evidence" value="ECO:0007669"/>
    <property type="project" value="TreeGrafter"/>
</dbReference>
<evidence type="ECO:0000256" key="4">
    <source>
        <dbReference type="SAM" id="MobiDB-lite"/>
    </source>
</evidence>
<dbReference type="PRINTS" id="PR00360">
    <property type="entry name" value="C2DOMAIN"/>
</dbReference>
<evidence type="ECO:0000313" key="6">
    <source>
        <dbReference type="EMBL" id="KAK9534477.1"/>
    </source>
</evidence>
<feature type="domain" description="C2" evidence="5">
    <location>
        <begin position="117"/>
        <end position="241"/>
    </location>
</feature>
<dbReference type="PRINTS" id="PR00399">
    <property type="entry name" value="SYNAPTOTAGMN"/>
</dbReference>
<dbReference type="InterPro" id="IPR001565">
    <property type="entry name" value="Synaptotagmin"/>
</dbReference>
<dbReference type="Gene3D" id="2.60.40.150">
    <property type="entry name" value="C2 domain"/>
    <property type="match status" value="2"/>
</dbReference>
<feature type="region of interest" description="Disordered" evidence="4">
    <location>
        <begin position="36"/>
        <end position="57"/>
    </location>
</feature>
<dbReference type="PANTHER" id="PTHR45729">
    <property type="entry name" value="RABPHILIN, ISOFORM A"/>
    <property type="match status" value="1"/>
</dbReference>
<keyword evidence="3" id="KW-0106">Calcium</keyword>
<keyword evidence="7" id="KW-1185">Reference proteome</keyword>
<reference evidence="6 7" key="1">
    <citation type="journal article" date="2024" name="Genome Biol. Evol.">
        <title>Chromosome-level genome assembly of the viviparous eelpout Zoarces viviparus.</title>
        <authorList>
            <person name="Fuhrmann N."/>
            <person name="Brasseur M.V."/>
            <person name="Bakowski C.E."/>
            <person name="Podsiadlowski L."/>
            <person name="Prost S."/>
            <person name="Krehenwinkel H."/>
            <person name="Mayer C."/>
        </authorList>
    </citation>
    <scope>NUCLEOTIDE SEQUENCE [LARGE SCALE GENOMIC DNA]</scope>
    <source>
        <strain evidence="6">NO-MEL_2022_Ind0_liver</strain>
    </source>
</reference>
<dbReference type="GO" id="GO:0098850">
    <property type="term" value="C:extrinsic component of synaptic vesicle membrane"/>
    <property type="evidence" value="ECO:0007669"/>
    <property type="project" value="TreeGrafter"/>
</dbReference>
<dbReference type="FunFam" id="2.60.40.150:FF:000032">
    <property type="entry name" value="Double c2-like domain-containing"/>
    <property type="match status" value="1"/>
</dbReference>
<sequence>MTVRRGKKLSISIQEHMAIDVCPGPIRPIRQISAYFPHRSPTSPGPASPNPASSPLALSPGFVAPGMGGTHLLSPLLAHGRPGGGGGGGGGGGSLSLTSSVDTSVEINSSDSDDCTALGTLEFELRYERSSSELHCTVLRAKGLKSMDFNGLSDPYVKLHLLPGACKANKLKTKTIRNSLNPVWNETLTYIGITEEDLHRKTLRLTVCDEDKLTHNELIGESRVPLKRVKPDQTKHFHTCLEHPPPLPSPTAMGEALRGISCYLREWENEQLHSLEERGRLLLSLQFLPPLSLEETDVGGGGEEGGGGEGGGGRRSGGLCVGVKRCAHLAAMDVNGFSDPYVKIYLKPDIQKKSKHKTAVMKRTLNPEFNEEFFYEISLQELANKTLEVTVWDYDLGRSNDFIGGVCLSCYSQGDGLRHWTDCLKNKGSRVERWHILTNELPRTVGHD</sequence>
<evidence type="ECO:0000256" key="3">
    <source>
        <dbReference type="ARBA" id="ARBA00022837"/>
    </source>
</evidence>
<feature type="region of interest" description="Disordered" evidence="4">
    <location>
        <begin position="294"/>
        <end position="315"/>
    </location>
</feature>
<feature type="compositionally biased region" description="Gly residues" evidence="4">
    <location>
        <begin position="81"/>
        <end position="94"/>
    </location>
</feature>
<proteinExistence type="predicted"/>
<protein>
    <recommendedName>
        <fullName evidence="5">C2 domain-containing protein</fullName>
    </recommendedName>
</protein>
<comment type="caution">
    <text evidence="6">The sequence shown here is derived from an EMBL/GenBank/DDBJ whole genome shotgun (WGS) entry which is preliminary data.</text>
</comment>
<dbReference type="PANTHER" id="PTHR45729:SF1">
    <property type="entry name" value="DOUBLE C2-LIKE DOMAIN-CONTAINING PROTEIN ALPHA"/>
    <property type="match status" value="1"/>
</dbReference>
<dbReference type="SUPFAM" id="SSF49562">
    <property type="entry name" value="C2 domain (Calcium/lipid-binding domain, CaLB)"/>
    <property type="match status" value="2"/>
</dbReference>
<dbReference type="GO" id="GO:0006887">
    <property type="term" value="P:exocytosis"/>
    <property type="evidence" value="ECO:0007669"/>
    <property type="project" value="TreeGrafter"/>
</dbReference>
<dbReference type="InterPro" id="IPR035892">
    <property type="entry name" value="C2_domain_sf"/>
</dbReference>
<evidence type="ECO:0000256" key="2">
    <source>
        <dbReference type="ARBA" id="ARBA00022737"/>
    </source>
</evidence>
<dbReference type="InterPro" id="IPR000008">
    <property type="entry name" value="C2_dom"/>
</dbReference>
<feature type="compositionally biased region" description="Gly residues" evidence="4">
    <location>
        <begin position="298"/>
        <end position="315"/>
    </location>
</feature>
<keyword evidence="2" id="KW-0677">Repeat</keyword>
<dbReference type="CDD" id="cd08384">
    <property type="entry name" value="C2B_Rabphilin_Doc2"/>
    <property type="match status" value="1"/>
</dbReference>
<dbReference type="InterPro" id="IPR043566">
    <property type="entry name" value="Rabphilin/DOC2/Noc2"/>
</dbReference>
<dbReference type="CDD" id="cd04035">
    <property type="entry name" value="C2A_Rabphilin_Doc2"/>
    <property type="match status" value="1"/>
</dbReference>
<evidence type="ECO:0000259" key="5">
    <source>
        <dbReference type="PROSITE" id="PS50004"/>
    </source>
</evidence>
<dbReference type="Proteomes" id="UP001488805">
    <property type="component" value="Unassembled WGS sequence"/>
</dbReference>
<gene>
    <name evidence="6" type="ORF">VZT92_006920</name>
</gene>
<feature type="domain" description="C2" evidence="5">
    <location>
        <begin position="300"/>
        <end position="435"/>
    </location>
</feature>
<dbReference type="EMBL" id="JBCEZU010000056">
    <property type="protein sequence ID" value="KAK9534477.1"/>
    <property type="molecule type" value="Genomic_DNA"/>
</dbReference>
<dbReference type="FunFam" id="2.60.40.150:FF:000023">
    <property type="entry name" value="Double C2-like domain-containing protein"/>
    <property type="match status" value="1"/>
</dbReference>
<evidence type="ECO:0000256" key="1">
    <source>
        <dbReference type="ARBA" id="ARBA00022723"/>
    </source>
</evidence>
<dbReference type="GO" id="GO:0017158">
    <property type="term" value="P:regulation of calcium ion-dependent exocytosis"/>
    <property type="evidence" value="ECO:0007669"/>
    <property type="project" value="TreeGrafter"/>
</dbReference>
<organism evidence="6 7">
    <name type="scientific">Zoarces viviparus</name>
    <name type="common">Viviparous eelpout</name>
    <name type="synonym">Blennius viviparus</name>
    <dbReference type="NCBI Taxonomy" id="48416"/>
    <lineage>
        <taxon>Eukaryota</taxon>
        <taxon>Metazoa</taxon>
        <taxon>Chordata</taxon>
        <taxon>Craniata</taxon>
        <taxon>Vertebrata</taxon>
        <taxon>Euteleostomi</taxon>
        <taxon>Actinopterygii</taxon>
        <taxon>Neopterygii</taxon>
        <taxon>Teleostei</taxon>
        <taxon>Neoteleostei</taxon>
        <taxon>Acanthomorphata</taxon>
        <taxon>Eupercaria</taxon>
        <taxon>Perciformes</taxon>
        <taxon>Cottioidei</taxon>
        <taxon>Zoarcales</taxon>
        <taxon>Zoarcidae</taxon>
        <taxon>Zoarcinae</taxon>
        <taxon>Zoarces</taxon>
    </lineage>
</organism>
<dbReference type="AlphaFoldDB" id="A0AAW1FJ80"/>
<dbReference type="PROSITE" id="PS50004">
    <property type="entry name" value="C2"/>
    <property type="match status" value="2"/>
</dbReference>
<dbReference type="GO" id="GO:0046872">
    <property type="term" value="F:metal ion binding"/>
    <property type="evidence" value="ECO:0007669"/>
    <property type="project" value="UniProtKB-KW"/>
</dbReference>
<keyword evidence="1" id="KW-0479">Metal-binding</keyword>